<feature type="compositionally biased region" description="Polar residues" evidence="1">
    <location>
        <begin position="511"/>
        <end position="521"/>
    </location>
</feature>
<dbReference type="InterPro" id="IPR034109">
    <property type="entry name" value="Lsm11_M"/>
</dbReference>
<feature type="compositionally biased region" description="Basic and acidic residues" evidence="1">
    <location>
        <begin position="468"/>
        <end position="502"/>
    </location>
</feature>
<keyword evidence="4" id="KW-1185">Reference proteome</keyword>
<name>A0AAV7PKE9_PLEWA</name>
<dbReference type="SMART" id="SM00651">
    <property type="entry name" value="Sm"/>
    <property type="match status" value="1"/>
</dbReference>
<sequence>MEERARRRAARSQDPAEGRTRARVRDSSGPFPREGGRSPREGRTGVRDSSDPFSKKGSRGRSPGKGSARGRESSEPVPAEGDGGPREGSSDPYHRSGDRGPVESRPAARHPGDPSRREGSRTGARSEPLSRVSGGVPGAGRSGAPSDPLFREGGRTHVGGTTSESLSRTGVYAGPPTDSLFREGGRVPRDGSWAPEIGRSGASSDPIPGEGSRAAGVGHTVSRPTDPTEHFHGEGDRTPSAGHTGLLSNVPSRERGDSPPGPQLDVSSDLFDPLLVLYSPKVPLPFPEVRAFNNLAEYESFQRRGGVPRARATGTIKPRKGKKPPPDPERVQRLKNLIVIEDTKPRPPRKGHRGPKNVLTRMPLNEGSPLGELHRCVRDRVKVNIHIRTYKGLRGVCSGFLVAFDKFWNMALTDVDETYRKPVLGKAFYHEPQLTLTRIFDRLKLQESCRTTTEDSSDPQPSKPSTSKAEKDKDRGVTERHDTTRRSSRRQESRNKDEELPEKPTSAPPQVKQSESTSSTGVKGRTLTRPHRPKVDYQKVHTRHINQMFVRGENILLVHLAK</sequence>
<proteinExistence type="predicted"/>
<evidence type="ECO:0000313" key="3">
    <source>
        <dbReference type="EMBL" id="KAJ1128595.1"/>
    </source>
</evidence>
<feature type="compositionally biased region" description="Basic and acidic residues" evidence="1">
    <location>
        <begin position="34"/>
        <end position="54"/>
    </location>
</feature>
<feature type="domain" description="Sm" evidence="2">
    <location>
        <begin position="368"/>
        <end position="443"/>
    </location>
</feature>
<accession>A0AAV7PKE9</accession>
<feature type="region of interest" description="Disordered" evidence="1">
    <location>
        <begin position="343"/>
        <end position="364"/>
    </location>
</feature>
<evidence type="ECO:0000313" key="4">
    <source>
        <dbReference type="Proteomes" id="UP001066276"/>
    </source>
</evidence>
<dbReference type="InterPro" id="IPR001163">
    <property type="entry name" value="Sm_dom_euk/arc"/>
</dbReference>
<organism evidence="3 4">
    <name type="scientific">Pleurodeles waltl</name>
    <name type="common">Iberian ribbed newt</name>
    <dbReference type="NCBI Taxonomy" id="8319"/>
    <lineage>
        <taxon>Eukaryota</taxon>
        <taxon>Metazoa</taxon>
        <taxon>Chordata</taxon>
        <taxon>Craniata</taxon>
        <taxon>Vertebrata</taxon>
        <taxon>Euteleostomi</taxon>
        <taxon>Amphibia</taxon>
        <taxon>Batrachia</taxon>
        <taxon>Caudata</taxon>
        <taxon>Salamandroidea</taxon>
        <taxon>Salamandridae</taxon>
        <taxon>Pleurodelinae</taxon>
        <taxon>Pleurodeles</taxon>
    </lineage>
</organism>
<feature type="region of interest" description="Disordered" evidence="1">
    <location>
        <begin position="1"/>
        <end position="266"/>
    </location>
</feature>
<comment type="caution">
    <text evidence="3">The sequence shown here is derived from an EMBL/GenBank/DDBJ whole genome shotgun (WGS) entry which is preliminary data.</text>
</comment>
<gene>
    <name evidence="3" type="ORF">NDU88_006972</name>
</gene>
<dbReference type="PANTHER" id="PTHR21415:SF1">
    <property type="entry name" value="U7 SNRNA-ASSOCIATED SM-LIKE PROTEIN LSM11"/>
    <property type="match status" value="1"/>
</dbReference>
<feature type="compositionally biased region" description="Basic residues" evidence="1">
    <location>
        <begin position="346"/>
        <end position="355"/>
    </location>
</feature>
<feature type="compositionally biased region" description="Basic and acidic residues" evidence="1">
    <location>
        <begin position="14"/>
        <end position="26"/>
    </location>
</feature>
<dbReference type="CDD" id="cd01739">
    <property type="entry name" value="LSm11_M"/>
    <property type="match status" value="1"/>
</dbReference>
<feature type="compositionally biased region" description="Basic residues" evidence="1">
    <location>
        <begin position="1"/>
        <end position="10"/>
    </location>
</feature>
<dbReference type="PANTHER" id="PTHR21415">
    <property type="entry name" value="U7 SNRNA-ASSOCIATED SM-LIKE PROTEIN LSM11"/>
    <property type="match status" value="1"/>
</dbReference>
<protein>
    <recommendedName>
        <fullName evidence="2">Sm domain-containing protein</fullName>
    </recommendedName>
</protein>
<feature type="compositionally biased region" description="Polar residues" evidence="1">
    <location>
        <begin position="458"/>
        <end position="467"/>
    </location>
</feature>
<feature type="compositionally biased region" description="Basic and acidic residues" evidence="1">
    <location>
        <begin position="110"/>
        <end position="120"/>
    </location>
</feature>
<evidence type="ECO:0000256" key="1">
    <source>
        <dbReference type="SAM" id="MobiDB-lite"/>
    </source>
</evidence>
<reference evidence="3" key="1">
    <citation type="journal article" date="2022" name="bioRxiv">
        <title>Sequencing and chromosome-scale assembly of the giantPleurodeles waltlgenome.</title>
        <authorList>
            <person name="Brown T."/>
            <person name="Elewa A."/>
            <person name="Iarovenko S."/>
            <person name="Subramanian E."/>
            <person name="Araus A.J."/>
            <person name="Petzold A."/>
            <person name="Susuki M."/>
            <person name="Suzuki K.-i.T."/>
            <person name="Hayashi T."/>
            <person name="Toyoda A."/>
            <person name="Oliveira C."/>
            <person name="Osipova E."/>
            <person name="Leigh N.D."/>
            <person name="Simon A."/>
            <person name="Yun M.H."/>
        </authorList>
    </citation>
    <scope>NUCLEOTIDE SEQUENCE</scope>
    <source>
        <strain evidence="3">20211129_DDA</strain>
        <tissue evidence="3">Liver</tissue>
    </source>
</reference>
<feature type="region of interest" description="Disordered" evidence="1">
    <location>
        <begin position="306"/>
        <end position="329"/>
    </location>
</feature>
<evidence type="ECO:0000259" key="2">
    <source>
        <dbReference type="PROSITE" id="PS52002"/>
    </source>
</evidence>
<dbReference type="GO" id="GO:0005683">
    <property type="term" value="C:U7 snRNP"/>
    <property type="evidence" value="ECO:0007669"/>
    <property type="project" value="TreeGrafter"/>
</dbReference>
<feature type="region of interest" description="Disordered" evidence="1">
    <location>
        <begin position="450"/>
        <end position="536"/>
    </location>
</feature>
<dbReference type="EMBL" id="JANPWB010000011">
    <property type="protein sequence ID" value="KAJ1128595.1"/>
    <property type="molecule type" value="Genomic_DNA"/>
</dbReference>
<dbReference type="AlphaFoldDB" id="A0AAV7PKE9"/>
<feature type="compositionally biased region" description="Basic and acidic residues" evidence="1">
    <location>
        <begin position="180"/>
        <end position="189"/>
    </location>
</feature>
<dbReference type="Proteomes" id="UP001066276">
    <property type="component" value="Chromosome 7"/>
</dbReference>
<dbReference type="SUPFAM" id="SSF50182">
    <property type="entry name" value="Sm-like ribonucleoproteins"/>
    <property type="match status" value="1"/>
</dbReference>
<dbReference type="InterPro" id="IPR010920">
    <property type="entry name" value="LSM_dom_sf"/>
</dbReference>
<dbReference type="GO" id="GO:0071209">
    <property type="term" value="F:U7 snRNA binding"/>
    <property type="evidence" value="ECO:0007669"/>
    <property type="project" value="InterPro"/>
</dbReference>
<feature type="compositionally biased region" description="Polar residues" evidence="1">
    <location>
        <begin position="159"/>
        <end position="168"/>
    </location>
</feature>
<feature type="compositionally biased region" description="Basic and acidic residues" evidence="1">
    <location>
        <begin position="83"/>
        <end position="102"/>
    </location>
</feature>
<dbReference type="GO" id="GO:0006398">
    <property type="term" value="P:mRNA 3'-end processing by stem-loop binding and cleavage"/>
    <property type="evidence" value="ECO:0007669"/>
    <property type="project" value="TreeGrafter"/>
</dbReference>
<dbReference type="InterPro" id="IPR047575">
    <property type="entry name" value="Sm"/>
</dbReference>
<dbReference type="PROSITE" id="PS52002">
    <property type="entry name" value="SM"/>
    <property type="match status" value="1"/>
</dbReference>
<feature type="compositionally biased region" description="Basic and acidic residues" evidence="1">
    <location>
        <begin position="226"/>
        <end position="237"/>
    </location>
</feature>
<dbReference type="InterPro" id="IPR039267">
    <property type="entry name" value="Lsm11"/>
</dbReference>
<dbReference type="Gene3D" id="2.30.30.100">
    <property type="match status" value="1"/>
</dbReference>